<dbReference type="RefSeq" id="WP_104005039.1">
    <property type="nucleotide sequence ID" value="NZ_FNVQ01000005.1"/>
</dbReference>
<proteinExistence type="inferred from homology"/>
<evidence type="ECO:0000256" key="5">
    <source>
        <dbReference type="PIRSR" id="PIRSR000137-2"/>
    </source>
</evidence>
<dbReference type="EMBL" id="FNVQ01000005">
    <property type="protein sequence ID" value="SEG81547.1"/>
    <property type="molecule type" value="Genomic_DNA"/>
</dbReference>
<evidence type="ECO:0000256" key="6">
    <source>
        <dbReference type="RuleBase" id="RU003968"/>
    </source>
</evidence>
<dbReference type="Proteomes" id="UP000236745">
    <property type="component" value="Unassembled WGS sequence"/>
</dbReference>
<name>A0A1H6D836_9GAMM</name>
<sequence>MSTQEYDYIIAGAGSAGCAVAYRLIENGAGSVLLLEAGEKDSSMFHKIPATVVKVFQQKSWPYMTLPQKHANNRSMLIAQGKVLGGGSSVNGMIYIRGQHQDYDDWKEKWGCEGWGYEDVLPFFRKAEANESLGDRYHGEEGPVPVGENRFRHPLTQACIRACAQMGLPYTNDFNGATQEGAGFYQTTIHKGERASTSQTYLKRVAGNPKLTVLTHALVHRVDIDGKRASGVTYSIKGGAPITAKARKEVIVSSGTFGSAKILMLSGIGPKEHLESVGVKTKLDLPVGKNFHDHLHMSLNATINEDISLFQEDKGISAVKHMLQWQMFRSGLMTSNILEGGAFVDSEGVGRPDIQLHFLPLLDNFDNTPGEKPEAEAHGVSIKVGHLRSKSRGEVRLKSSDPNELVEIDANFLSKPEDLENQIRAVQTGLKVLEMPSLKRIVKRVIEPDNIAIDDKQGLEAFVRENIKTVYHPGGTCKLGTSTEDSVVDLQLRVHGVDNLRVVDMSICPQVPSGNTNAVAMMIGERGADLILQAQ</sequence>
<dbReference type="InterPro" id="IPR007867">
    <property type="entry name" value="GMC_OxRtase_C"/>
</dbReference>
<dbReference type="SUPFAM" id="SSF51905">
    <property type="entry name" value="FAD/NAD(P)-binding domain"/>
    <property type="match status" value="1"/>
</dbReference>
<protein>
    <submittedName>
        <fullName evidence="8">Choline dehydrogenase</fullName>
    </submittedName>
</protein>
<comment type="cofactor">
    <cofactor evidence="1 5">
        <name>FAD</name>
        <dbReference type="ChEBI" id="CHEBI:57692"/>
    </cofactor>
</comment>
<keyword evidence="4 5" id="KW-0274">FAD</keyword>
<feature type="binding site" evidence="5">
    <location>
        <position position="83"/>
    </location>
    <ligand>
        <name>FAD</name>
        <dbReference type="ChEBI" id="CHEBI:57692"/>
    </ligand>
</feature>
<feature type="binding site" evidence="5">
    <location>
        <position position="219"/>
    </location>
    <ligand>
        <name>FAD</name>
        <dbReference type="ChEBI" id="CHEBI:57692"/>
    </ligand>
</feature>
<reference evidence="8 9" key="1">
    <citation type="submission" date="2016-10" db="EMBL/GenBank/DDBJ databases">
        <authorList>
            <person name="de Groot N.N."/>
        </authorList>
    </citation>
    <scope>NUCLEOTIDE SEQUENCE [LARGE SCALE GENOMIC DNA]</scope>
    <source>
        <strain evidence="8 9">DSM 22012</strain>
    </source>
</reference>
<evidence type="ECO:0000256" key="1">
    <source>
        <dbReference type="ARBA" id="ARBA00001974"/>
    </source>
</evidence>
<evidence type="ECO:0000313" key="9">
    <source>
        <dbReference type="Proteomes" id="UP000236745"/>
    </source>
</evidence>
<evidence type="ECO:0000256" key="4">
    <source>
        <dbReference type="ARBA" id="ARBA00022827"/>
    </source>
</evidence>
<dbReference type="Pfam" id="PF05199">
    <property type="entry name" value="GMC_oxred_C"/>
    <property type="match status" value="1"/>
</dbReference>
<dbReference type="Pfam" id="PF00732">
    <property type="entry name" value="GMC_oxred_N"/>
    <property type="match status" value="1"/>
</dbReference>
<dbReference type="GO" id="GO:0050660">
    <property type="term" value="F:flavin adenine dinucleotide binding"/>
    <property type="evidence" value="ECO:0007669"/>
    <property type="project" value="InterPro"/>
</dbReference>
<dbReference type="AlphaFoldDB" id="A0A1H6D836"/>
<dbReference type="SUPFAM" id="SSF54373">
    <property type="entry name" value="FAD-linked reductases, C-terminal domain"/>
    <property type="match status" value="1"/>
</dbReference>
<dbReference type="OrthoDB" id="9785276at2"/>
<evidence type="ECO:0000256" key="3">
    <source>
        <dbReference type="ARBA" id="ARBA00022630"/>
    </source>
</evidence>
<dbReference type="GO" id="GO:0016614">
    <property type="term" value="F:oxidoreductase activity, acting on CH-OH group of donors"/>
    <property type="evidence" value="ECO:0007669"/>
    <property type="project" value="InterPro"/>
</dbReference>
<accession>A0A1H6D836</accession>
<dbReference type="Gene3D" id="3.50.50.60">
    <property type="entry name" value="FAD/NAD(P)-binding domain"/>
    <property type="match status" value="1"/>
</dbReference>
<dbReference type="InterPro" id="IPR012132">
    <property type="entry name" value="GMC_OxRdtase"/>
</dbReference>
<keyword evidence="9" id="KW-1185">Reference proteome</keyword>
<dbReference type="PROSITE" id="PS00623">
    <property type="entry name" value="GMC_OXRED_1"/>
    <property type="match status" value="1"/>
</dbReference>
<dbReference type="PANTHER" id="PTHR11552">
    <property type="entry name" value="GLUCOSE-METHANOL-CHOLINE GMC OXIDOREDUCTASE"/>
    <property type="match status" value="1"/>
</dbReference>
<dbReference type="InterPro" id="IPR036188">
    <property type="entry name" value="FAD/NAD-bd_sf"/>
</dbReference>
<evidence type="ECO:0000259" key="7">
    <source>
        <dbReference type="PROSITE" id="PS00623"/>
    </source>
</evidence>
<comment type="similarity">
    <text evidence="2 6">Belongs to the GMC oxidoreductase family.</text>
</comment>
<gene>
    <name evidence="8" type="ORF">SAMN05444390_105213</name>
</gene>
<dbReference type="PANTHER" id="PTHR11552:SF147">
    <property type="entry name" value="CHOLINE DEHYDROGENASE, MITOCHONDRIAL"/>
    <property type="match status" value="1"/>
</dbReference>
<evidence type="ECO:0000313" key="8">
    <source>
        <dbReference type="EMBL" id="SEG81547.1"/>
    </source>
</evidence>
<keyword evidence="3 6" id="KW-0285">Flavoprotein</keyword>
<dbReference type="InterPro" id="IPR000172">
    <property type="entry name" value="GMC_OxRdtase_N"/>
</dbReference>
<feature type="domain" description="Glucose-methanol-choline oxidoreductase N-terminal" evidence="7">
    <location>
        <begin position="81"/>
        <end position="104"/>
    </location>
</feature>
<organism evidence="8 9">
    <name type="scientific">Marinobacterium lutimaris</name>
    <dbReference type="NCBI Taxonomy" id="568106"/>
    <lineage>
        <taxon>Bacteria</taxon>
        <taxon>Pseudomonadati</taxon>
        <taxon>Pseudomonadota</taxon>
        <taxon>Gammaproteobacteria</taxon>
        <taxon>Oceanospirillales</taxon>
        <taxon>Oceanospirillaceae</taxon>
        <taxon>Marinobacterium</taxon>
    </lineage>
</organism>
<dbReference type="Gene3D" id="3.30.560.10">
    <property type="entry name" value="Glucose Oxidase, domain 3"/>
    <property type="match status" value="1"/>
</dbReference>
<dbReference type="PIRSF" id="PIRSF000137">
    <property type="entry name" value="Alcohol_oxidase"/>
    <property type="match status" value="1"/>
</dbReference>
<evidence type="ECO:0000256" key="2">
    <source>
        <dbReference type="ARBA" id="ARBA00010790"/>
    </source>
</evidence>